<protein>
    <submittedName>
        <fullName evidence="1">Uncharacterized protein</fullName>
    </submittedName>
</protein>
<accession>A0A317SEI5</accession>
<dbReference type="AlphaFoldDB" id="A0A317SEI5"/>
<reference evidence="1 2" key="1">
    <citation type="submission" date="2018-03" db="EMBL/GenBank/DDBJ databases">
        <title>Genomes of Pezizomycetes fungi and the evolution of truffles.</title>
        <authorList>
            <person name="Murat C."/>
            <person name="Payen T."/>
            <person name="Noel B."/>
            <person name="Kuo A."/>
            <person name="Martin F.M."/>
        </authorList>
    </citation>
    <scope>NUCLEOTIDE SEQUENCE [LARGE SCALE GENOMIC DNA]</scope>
    <source>
        <strain evidence="1">091103-1</strain>
    </source>
</reference>
<sequence length="254" mass="27772">MELGESKKLDGVVGAGSNVLISLGLVRRHRLETACQSNNRLVDMVIAAYPLFSALSLHDPTTRQAAAPCTIGKAPNSELLGRSPFGTQNMFWRHHQLPEGVSRASEHATEELTEERTGGLRLNQKDVRSVSAIDGSTKPYSFLGKPLRTYCSSCQECLTVTTGAELMAFLQNCPVFRIQERETHVEWISGVKQHLMSRGKEIRPWGAFVQKLTVPPRAQTGLAMRLDESIVVAPGDVSAPPLQKRASSIGVAVR</sequence>
<proteinExistence type="predicted"/>
<name>A0A317SEI5_9PEZI</name>
<gene>
    <name evidence="1" type="ORF">C7212DRAFT_347656</name>
</gene>
<evidence type="ECO:0000313" key="1">
    <source>
        <dbReference type="EMBL" id="PWW72842.1"/>
    </source>
</evidence>
<dbReference type="Proteomes" id="UP000246991">
    <property type="component" value="Unassembled WGS sequence"/>
</dbReference>
<comment type="caution">
    <text evidence="1">The sequence shown here is derived from an EMBL/GenBank/DDBJ whole genome shotgun (WGS) entry which is preliminary data.</text>
</comment>
<organism evidence="1 2">
    <name type="scientific">Tuber magnatum</name>
    <name type="common">white Piedmont truffle</name>
    <dbReference type="NCBI Taxonomy" id="42249"/>
    <lineage>
        <taxon>Eukaryota</taxon>
        <taxon>Fungi</taxon>
        <taxon>Dikarya</taxon>
        <taxon>Ascomycota</taxon>
        <taxon>Pezizomycotina</taxon>
        <taxon>Pezizomycetes</taxon>
        <taxon>Pezizales</taxon>
        <taxon>Tuberaceae</taxon>
        <taxon>Tuber</taxon>
    </lineage>
</organism>
<evidence type="ECO:0000313" key="2">
    <source>
        <dbReference type="Proteomes" id="UP000246991"/>
    </source>
</evidence>
<keyword evidence="2" id="KW-1185">Reference proteome</keyword>
<dbReference type="EMBL" id="PYWC01000093">
    <property type="protein sequence ID" value="PWW72842.1"/>
    <property type="molecule type" value="Genomic_DNA"/>
</dbReference>